<evidence type="ECO:0000256" key="8">
    <source>
        <dbReference type="SAM" id="Phobius"/>
    </source>
</evidence>
<feature type="transmembrane region" description="Helical" evidence="8">
    <location>
        <begin position="12"/>
        <end position="28"/>
    </location>
</feature>
<comment type="subcellular location">
    <subcellularLocation>
        <location evidence="1">Membrane</location>
        <topology evidence="1">Multi-pass membrane protein</topology>
    </subcellularLocation>
</comment>
<dbReference type="NCBIfam" id="TIGR00912">
    <property type="entry name" value="2A0309"/>
    <property type="match status" value="1"/>
</dbReference>
<protein>
    <submittedName>
        <fullName evidence="9">Endospore germination permease</fullName>
    </submittedName>
</protein>
<feature type="transmembrane region" description="Helical" evidence="8">
    <location>
        <begin position="268"/>
        <end position="289"/>
    </location>
</feature>
<evidence type="ECO:0000313" key="10">
    <source>
        <dbReference type="Proteomes" id="UP001172911"/>
    </source>
</evidence>
<dbReference type="RefSeq" id="WP_304541196.1">
    <property type="nucleotide sequence ID" value="NZ_JARPTC010000004.1"/>
</dbReference>
<keyword evidence="5 8" id="KW-0812">Transmembrane</keyword>
<gene>
    <name evidence="9" type="ORF">P6N53_03405</name>
</gene>
<reference evidence="9" key="2">
    <citation type="submission" date="2023-03" db="EMBL/GenBank/DDBJ databases">
        <authorList>
            <person name="Zhang Z."/>
        </authorList>
    </citation>
    <scope>NUCLEOTIDE SEQUENCE</scope>
    <source>
        <strain evidence="9">DSA</strain>
    </source>
</reference>
<proteinExistence type="inferred from homology"/>
<dbReference type="PANTHER" id="PTHR34975:SF2">
    <property type="entry name" value="SPORE GERMINATION PROTEIN A2"/>
    <property type="match status" value="1"/>
</dbReference>
<comment type="caution">
    <text evidence="9">The sequence shown here is derived from an EMBL/GenBank/DDBJ whole genome shotgun (WGS) entry which is preliminary data.</text>
</comment>
<reference evidence="9" key="1">
    <citation type="journal article" date="2023" name="J. Hazard. Mater.">
        <title>Anaerobic biodegradation of pyrene and benzo[a]pyrene by a new sulfate-reducing Desulforamulus aquiferis strain DSA.</title>
        <authorList>
            <person name="Zhang Z."/>
            <person name="Sun J."/>
            <person name="Gong X."/>
            <person name="Wang C."/>
            <person name="Wang H."/>
        </authorList>
    </citation>
    <scope>NUCLEOTIDE SEQUENCE</scope>
    <source>
        <strain evidence="9">DSA</strain>
    </source>
</reference>
<keyword evidence="6 8" id="KW-1133">Transmembrane helix</keyword>
<dbReference type="GO" id="GO:0016020">
    <property type="term" value="C:membrane"/>
    <property type="evidence" value="ECO:0007669"/>
    <property type="project" value="UniProtKB-SubCell"/>
</dbReference>
<evidence type="ECO:0000256" key="6">
    <source>
        <dbReference type="ARBA" id="ARBA00022989"/>
    </source>
</evidence>
<dbReference type="EMBL" id="JARPTC010000004">
    <property type="protein sequence ID" value="MDO7786269.1"/>
    <property type="molecule type" value="Genomic_DNA"/>
</dbReference>
<dbReference type="InterPro" id="IPR004761">
    <property type="entry name" value="Spore_GerAB"/>
</dbReference>
<feature type="transmembrane region" description="Helical" evidence="8">
    <location>
        <begin position="120"/>
        <end position="140"/>
    </location>
</feature>
<feature type="transmembrane region" description="Helical" evidence="8">
    <location>
        <begin position="147"/>
        <end position="167"/>
    </location>
</feature>
<keyword evidence="7 8" id="KW-0472">Membrane</keyword>
<dbReference type="AlphaFoldDB" id="A0AAW7ZAY6"/>
<feature type="transmembrane region" description="Helical" evidence="8">
    <location>
        <begin position="40"/>
        <end position="65"/>
    </location>
</feature>
<evidence type="ECO:0000256" key="4">
    <source>
        <dbReference type="ARBA" id="ARBA00022544"/>
    </source>
</evidence>
<keyword evidence="10" id="KW-1185">Reference proteome</keyword>
<dbReference type="Proteomes" id="UP001172911">
    <property type="component" value="Unassembled WGS sequence"/>
</dbReference>
<keyword evidence="4" id="KW-0309">Germination</keyword>
<name>A0AAW7ZAY6_9FIRM</name>
<comment type="similarity">
    <text evidence="2">Belongs to the amino acid-polyamine-organocation (APC) superfamily. Spore germination protein (SGP) (TC 2.A.3.9) family.</text>
</comment>
<feature type="transmembrane region" description="Helical" evidence="8">
    <location>
        <begin position="213"/>
        <end position="238"/>
    </location>
</feature>
<feature type="transmembrane region" description="Helical" evidence="8">
    <location>
        <begin position="85"/>
        <end position="108"/>
    </location>
</feature>
<evidence type="ECO:0000313" key="9">
    <source>
        <dbReference type="EMBL" id="MDO7786269.1"/>
    </source>
</evidence>
<evidence type="ECO:0000256" key="5">
    <source>
        <dbReference type="ARBA" id="ARBA00022692"/>
    </source>
</evidence>
<dbReference type="GO" id="GO:0009847">
    <property type="term" value="P:spore germination"/>
    <property type="evidence" value="ECO:0007669"/>
    <property type="project" value="InterPro"/>
</dbReference>
<sequence length="363" mass="40370">MNRANIISAKQAVFLLLTCILSTVDVFLPSEVAQHAGRDAWMSALLAALIGYFIYRIIIGLCLIFPDHSLVGFSRLLLGRYLGGLLALIYIVSFLVFCVMVTIQFSIIISTSFKPESPPFVWHMVVLVPALYVSYLGISVPARMNELLLPLGLLLLPLVALLNIPNINWDEYLPMLQHGLLPPIEGAVLTAGELTYPMLILALIPLISHKEKLVGYGIPAFITVGIALLIGTLSIPILGLKTTEASLLPALMMVRSIEIGFITRMDPFMMTIWFTGFFIFIAAFSYSAASLTRELFGFKGYRMILLSYGFIIIIAANIYITNVPLLRYFMQFPLTLWLYSVSLVIPIFLIIVAKLRGYPKQAK</sequence>
<keyword evidence="3" id="KW-0813">Transport</keyword>
<feature type="transmembrane region" description="Helical" evidence="8">
    <location>
        <begin position="332"/>
        <end position="353"/>
    </location>
</feature>
<accession>A0AAW7ZAY6</accession>
<organism evidence="9 10">
    <name type="scientific">Desulforamulus aquiferis</name>
    <dbReference type="NCBI Taxonomy" id="1397668"/>
    <lineage>
        <taxon>Bacteria</taxon>
        <taxon>Bacillati</taxon>
        <taxon>Bacillota</taxon>
        <taxon>Clostridia</taxon>
        <taxon>Eubacteriales</taxon>
        <taxon>Peptococcaceae</taxon>
        <taxon>Desulforamulus</taxon>
    </lineage>
</organism>
<feature type="transmembrane region" description="Helical" evidence="8">
    <location>
        <begin position="301"/>
        <end position="320"/>
    </location>
</feature>
<evidence type="ECO:0000256" key="3">
    <source>
        <dbReference type="ARBA" id="ARBA00022448"/>
    </source>
</evidence>
<evidence type="ECO:0000256" key="1">
    <source>
        <dbReference type="ARBA" id="ARBA00004141"/>
    </source>
</evidence>
<dbReference type="PANTHER" id="PTHR34975">
    <property type="entry name" value="SPORE GERMINATION PROTEIN A2"/>
    <property type="match status" value="1"/>
</dbReference>
<dbReference type="Pfam" id="PF03845">
    <property type="entry name" value="Spore_permease"/>
    <property type="match status" value="1"/>
</dbReference>
<feature type="transmembrane region" description="Helical" evidence="8">
    <location>
        <begin position="187"/>
        <end position="206"/>
    </location>
</feature>
<evidence type="ECO:0000256" key="7">
    <source>
        <dbReference type="ARBA" id="ARBA00023136"/>
    </source>
</evidence>
<evidence type="ECO:0000256" key="2">
    <source>
        <dbReference type="ARBA" id="ARBA00007998"/>
    </source>
</evidence>